<feature type="region of interest" description="Disordered" evidence="1">
    <location>
        <begin position="253"/>
        <end position="302"/>
    </location>
</feature>
<dbReference type="SUPFAM" id="SSF63748">
    <property type="entry name" value="Tudor/PWWP/MBT"/>
    <property type="match status" value="1"/>
</dbReference>
<keyword evidence="2" id="KW-0472">Membrane</keyword>
<keyword evidence="2" id="KW-1133">Transmembrane helix</keyword>
<name>A0A8S4NMU3_OWEFU</name>
<feature type="compositionally biased region" description="Basic and acidic residues" evidence="1">
    <location>
        <begin position="284"/>
        <end position="295"/>
    </location>
</feature>
<dbReference type="Gene3D" id="2.30.30.140">
    <property type="match status" value="1"/>
</dbReference>
<dbReference type="Proteomes" id="UP000749559">
    <property type="component" value="Unassembled WGS sequence"/>
</dbReference>
<feature type="transmembrane region" description="Helical" evidence="2">
    <location>
        <begin position="442"/>
        <end position="462"/>
    </location>
</feature>
<protein>
    <recommendedName>
        <fullName evidence="3">PWWP domain-containing protein</fullName>
    </recommendedName>
</protein>
<dbReference type="PROSITE" id="PS50812">
    <property type="entry name" value="PWWP"/>
    <property type="match status" value="1"/>
</dbReference>
<evidence type="ECO:0000313" key="4">
    <source>
        <dbReference type="EMBL" id="CAH1783190.1"/>
    </source>
</evidence>
<feature type="region of interest" description="Disordered" evidence="1">
    <location>
        <begin position="160"/>
        <end position="193"/>
    </location>
</feature>
<evidence type="ECO:0000256" key="1">
    <source>
        <dbReference type="SAM" id="MobiDB-lite"/>
    </source>
</evidence>
<dbReference type="EMBL" id="CAIIXF020000005">
    <property type="protein sequence ID" value="CAH1783190.1"/>
    <property type="molecule type" value="Genomic_DNA"/>
</dbReference>
<feature type="compositionally biased region" description="Polar residues" evidence="1">
    <location>
        <begin position="336"/>
        <end position="350"/>
    </location>
</feature>
<feature type="compositionally biased region" description="Basic residues" evidence="1">
    <location>
        <begin position="267"/>
        <end position="283"/>
    </location>
</feature>
<dbReference type="InterPro" id="IPR013087">
    <property type="entry name" value="Znf_C2H2_type"/>
</dbReference>
<evidence type="ECO:0000256" key="2">
    <source>
        <dbReference type="SAM" id="Phobius"/>
    </source>
</evidence>
<sequence length="470" mass="53145">MTENICPENGIFPGSVLPVTIESALPDVIVCCLKHGSKSYRGILLDMNKGSMPYGVNVAAFKGHNWNSQQNTVTVEPEQPKESDIYKEGAIKTETTGLAEKTQLSALSLRETYNQDTEIEQQNFDKNVSKSITRRLCDKRIRNMRLRPRQVLCSNCKKACGDTKSKKHHQQNNSHSKSSTYKTQDNMHSSHKLENKKRKIEIIDKNDRQRKMKKISAGAGGGSPVLKISLGRGDVIEIPRNLPNVALDSAEFTKEESKLNMPNGRQKSQRHKERQRLRRKGKEKSHMKNKSHDFQENVSPPCESFQQDSMDIIAIDGKIPQINLDNDMFDKKQYVGESNSPSNPDNASIDTNDHNLTKPKTEKVNSKKSPEILPLQSVDETDLETGDFRNVLKCVTPEGRVVNIGDIIWGKITGFPWWPGRVINITIRNQQSGYLISQLAHISWFGSATMLLLLPSLWKLILMTAKWMLI</sequence>
<feature type="region of interest" description="Disordered" evidence="1">
    <location>
        <begin position="333"/>
        <end position="368"/>
    </location>
</feature>
<feature type="domain" description="PWWP" evidence="3">
    <location>
        <begin position="404"/>
        <end position="470"/>
    </location>
</feature>
<dbReference type="Pfam" id="PF00855">
    <property type="entry name" value="PWWP"/>
    <property type="match status" value="1"/>
</dbReference>
<evidence type="ECO:0000313" key="5">
    <source>
        <dbReference type="Proteomes" id="UP000749559"/>
    </source>
</evidence>
<dbReference type="PROSITE" id="PS00028">
    <property type="entry name" value="ZINC_FINGER_C2H2_1"/>
    <property type="match status" value="1"/>
</dbReference>
<dbReference type="InterPro" id="IPR000313">
    <property type="entry name" value="PWWP_dom"/>
</dbReference>
<proteinExistence type="predicted"/>
<feature type="compositionally biased region" description="Basic and acidic residues" evidence="1">
    <location>
        <begin position="351"/>
        <end position="368"/>
    </location>
</feature>
<reference evidence="4" key="1">
    <citation type="submission" date="2022-03" db="EMBL/GenBank/DDBJ databases">
        <authorList>
            <person name="Martin C."/>
        </authorList>
    </citation>
    <scope>NUCLEOTIDE SEQUENCE</scope>
</reference>
<keyword evidence="5" id="KW-1185">Reference proteome</keyword>
<organism evidence="4 5">
    <name type="scientific">Owenia fusiformis</name>
    <name type="common">Polychaete worm</name>
    <dbReference type="NCBI Taxonomy" id="6347"/>
    <lineage>
        <taxon>Eukaryota</taxon>
        <taxon>Metazoa</taxon>
        <taxon>Spiralia</taxon>
        <taxon>Lophotrochozoa</taxon>
        <taxon>Annelida</taxon>
        <taxon>Polychaeta</taxon>
        <taxon>Sedentaria</taxon>
        <taxon>Canalipalpata</taxon>
        <taxon>Sabellida</taxon>
        <taxon>Oweniida</taxon>
        <taxon>Oweniidae</taxon>
        <taxon>Owenia</taxon>
    </lineage>
</organism>
<dbReference type="AlphaFoldDB" id="A0A8S4NMU3"/>
<evidence type="ECO:0000259" key="3">
    <source>
        <dbReference type="PROSITE" id="PS50812"/>
    </source>
</evidence>
<keyword evidence="2" id="KW-0812">Transmembrane</keyword>
<accession>A0A8S4NMU3</accession>
<gene>
    <name evidence="4" type="ORF">OFUS_LOCUS9551</name>
</gene>
<dbReference type="OrthoDB" id="5964980at2759"/>
<comment type="caution">
    <text evidence="4">The sequence shown here is derived from an EMBL/GenBank/DDBJ whole genome shotgun (WGS) entry which is preliminary data.</text>
</comment>